<feature type="compositionally biased region" description="Basic and acidic residues" evidence="1">
    <location>
        <begin position="87"/>
        <end position="96"/>
    </location>
</feature>
<feature type="signal peptide" evidence="2">
    <location>
        <begin position="1"/>
        <end position="30"/>
    </location>
</feature>
<dbReference type="InterPro" id="IPR005532">
    <property type="entry name" value="SUMF_dom"/>
</dbReference>
<dbReference type="EMBL" id="CP042914">
    <property type="protein sequence ID" value="QEG41442.1"/>
    <property type="molecule type" value="Genomic_DNA"/>
</dbReference>
<reference evidence="4 5" key="1">
    <citation type="submission" date="2019-08" db="EMBL/GenBank/DDBJ databases">
        <title>Deep-cultivation of Planctomycetes and their phenomic and genomic characterization uncovers novel biology.</title>
        <authorList>
            <person name="Wiegand S."/>
            <person name="Jogler M."/>
            <person name="Boedeker C."/>
            <person name="Pinto D."/>
            <person name="Vollmers J."/>
            <person name="Rivas-Marin E."/>
            <person name="Kohn T."/>
            <person name="Peeters S.H."/>
            <person name="Heuer A."/>
            <person name="Rast P."/>
            <person name="Oberbeckmann S."/>
            <person name="Bunk B."/>
            <person name="Jeske O."/>
            <person name="Meyerdierks A."/>
            <person name="Storesund J.E."/>
            <person name="Kallscheuer N."/>
            <person name="Luecker S."/>
            <person name="Lage O.M."/>
            <person name="Pohl T."/>
            <person name="Merkel B.J."/>
            <person name="Hornburger P."/>
            <person name="Mueller R.-W."/>
            <person name="Bruemmer F."/>
            <person name="Labrenz M."/>
            <person name="Spormann A.M."/>
            <person name="Op den Camp H."/>
            <person name="Overmann J."/>
            <person name="Amann R."/>
            <person name="Jetten M.S.M."/>
            <person name="Mascher T."/>
            <person name="Medema M.H."/>
            <person name="Devos D.P."/>
            <person name="Kaster A.-K."/>
            <person name="Ovreas L."/>
            <person name="Rohde M."/>
            <person name="Galperin M.Y."/>
            <person name="Jogler C."/>
        </authorList>
    </citation>
    <scope>NUCLEOTIDE SEQUENCE [LARGE SCALE GENOMIC DNA]</scope>
    <source>
        <strain evidence="4 5">UC8</strain>
    </source>
</reference>
<evidence type="ECO:0000313" key="5">
    <source>
        <dbReference type="Proteomes" id="UP000325286"/>
    </source>
</evidence>
<evidence type="ECO:0000313" key="4">
    <source>
        <dbReference type="EMBL" id="QEG41442.1"/>
    </source>
</evidence>
<feature type="domain" description="Sulfatase-modifying factor enzyme-like" evidence="3">
    <location>
        <begin position="70"/>
        <end position="316"/>
    </location>
</feature>
<dbReference type="Proteomes" id="UP000325286">
    <property type="component" value="Chromosome"/>
</dbReference>
<dbReference type="EC" id="2.7.11.1" evidence="4"/>
<keyword evidence="4" id="KW-0418">Kinase</keyword>
<dbReference type="SUPFAM" id="SSF56436">
    <property type="entry name" value="C-type lectin-like"/>
    <property type="match status" value="1"/>
</dbReference>
<sequence length="368" mass="41903" precursor="true">MPSERFRFFRPTRAAALLSLSFAVASVLLAAPHASGETPPPVRNPAAEATSEAEMKPYTESLAHTEVAFDMVPIPGGKFQMGSPESEAERNDDEGPQHTVEIAPFWMGKHEVTWDEYDVWTDQMDQLRRKLMAIKASERDLLVDGVTRPTEPYTDMSFSMGKGQHPAICMTQHAARTYCKWLTAKTGRYYRLPTEAEWEYAARAGTTTAYSFGDDPAEIEQYAWLFDNTDEAYEEVGQKKPNPWGLYDMHGNVAEWTLDQYVEDIYAQRAKRGVVANPLQIPSTLYPRVVRGGGWDDDPDMLRSAARRFSEEDWKQQDPQLPRSIWYHTDALTVGFRVVRPLNEPSEKEKAEKWEKTEPVQLDPEEGE</sequence>
<proteinExistence type="predicted"/>
<keyword evidence="5" id="KW-1185">Reference proteome</keyword>
<dbReference type="KEGG" id="rul:UC8_34630"/>
<feature type="region of interest" description="Disordered" evidence="1">
    <location>
        <begin position="345"/>
        <end position="368"/>
    </location>
</feature>
<feature type="compositionally biased region" description="Basic and acidic residues" evidence="1">
    <location>
        <begin position="345"/>
        <end position="358"/>
    </location>
</feature>
<feature type="chain" id="PRO_5022791743" evidence="2">
    <location>
        <begin position="31"/>
        <end position="368"/>
    </location>
</feature>
<accession>A0A5B9QU28</accession>
<dbReference type="PANTHER" id="PTHR23150:SF19">
    <property type="entry name" value="FORMYLGLYCINE-GENERATING ENZYME"/>
    <property type="match status" value="1"/>
</dbReference>
<feature type="region of interest" description="Disordered" evidence="1">
    <location>
        <begin position="74"/>
        <end position="96"/>
    </location>
</feature>
<dbReference type="Pfam" id="PF03781">
    <property type="entry name" value="FGE-sulfatase"/>
    <property type="match status" value="1"/>
</dbReference>
<feature type="region of interest" description="Disordered" evidence="1">
    <location>
        <begin position="33"/>
        <end position="53"/>
    </location>
</feature>
<dbReference type="GO" id="GO:0004674">
    <property type="term" value="F:protein serine/threonine kinase activity"/>
    <property type="evidence" value="ECO:0007669"/>
    <property type="project" value="UniProtKB-EC"/>
</dbReference>
<dbReference type="InterPro" id="IPR051043">
    <property type="entry name" value="Sulfatase_Mod_Factor_Kinase"/>
</dbReference>
<evidence type="ECO:0000256" key="2">
    <source>
        <dbReference type="SAM" id="SignalP"/>
    </source>
</evidence>
<dbReference type="AlphaFoldDB" id="A0A5B9QU28"/>
<dbReference type="PANTHER" id="PTHR23150">
    <property type="entry name" value="SULFATASE MODIFYING FACTOR 1, 2"/>
    <property type="match status" value="1"/>
</dbReference>
<dbReference type="InterPro" id="IPR042095">
    <property type="entry name" value="SUMF_sf"/>
</dbReference>
<dbReference type="OrthoDB" id="9812426at2"/>
<keyword evidence="2" id="KW-0732">Signal</keyword>
<dbReference type="GO" id="GO:0120147">
    <property type="term" value="F:formylglycine-generating oxidase activity"/>
    <property type="evidence" value="ECO:0007669"/>
    <property type="project" value="TreeGrafter"/>
</dbReference>
<dbReference type="RefSeq" id="WP_084426177.1">
    <property type="nucleotide sequence ID" value="NZ_CP042914.1"/>
</dbReference>
<organism evidence="4 5">
    <name type="scientific">Roseimaritima ulvae</name>
    <dbReference type="NCBI Taxonomy" id="980254"/>
    <lineage>
        <taxon>Bacteria</taxon>
        <taxon>Pseudomonadati</taxon>
        <taxon>Planctomycetota</taxon>
        <taxon>Planctomycetia</taxon>
        <taxon>Pirellulales</taxon>
        <taxon>Pirellulaceae</taxon>
        <taxon>Roseimaritima</taxon>
    </lineage>
</organism>
<keyword evidence="4" id="KW-0808">Transferase</keyword>
<gene>
    <name evidence="4" type="primary">pkn1_2</name>
    <name evidence="4" type="ORF">UC8_34630</name>
</gene>
<dbReference type="InterPro" id="IPR016187">
    <property type="entry name" value="CTDL_fold"/>
</dbReference>
<name>A0A5B9QU28_9BACT</name>
<dbReference type="Gene3D" id="3.90.1580.10">
    <property type="entry name" value="paralog of FGE (formylglycine-generating enzyme)"/>
    <property type="match status" value="1"/>
</dbReference>
<evidence type="ECO:0000259" key="3">
    <source>
        <dbReference type="Pfam" id="PF03781"/>
    </source>
</evidence>
<evidence type="ECO:0000256" key="1">
    <source>
        <dbReference type="SAM" id="MobiDB-lite"/>
    </source>
</evidence>
<protein>
    <submittedName>
        <fullName evidence="4">Serine/threonine-protein kinase pkn1</fullName>
        <ecNumber evidence="4">2.7.11.1</ecNumber>
    </submittedName>
</protein>